<comment type="similarity">
    <text evidence="2">Belongs to the actin-binding proteins ADF family. Twinfilin subfamily.</text>
</comment>
<dbReference type="PROSITE" id="PS51263">
    <property type="entry name" value="ADF_H"/>
    <property type="match status" value="2"/>
</dbReference>
<evidence type="ECO:0000256" key="5">
    <source>
        <dbReference type="ARBA" id="ARBA00023203"/>
    </source>
</evidence>
<dbReference type="SUPFAM" id="SSF55753">
    <property type="entry name" value="Actin depolymerizing proteins"/>
    <property type="match status" value="2"/>
</dbReference>
<evidence type="ECO:0000256" key="1">
    <source>
        <dbReference type="ARBA" id="ARBA00004245"/>
    </source>
</evidence>
<feature type="region of interest" description="Disordered" evidence="8">
    <location>
        <begin position="297"/>
        <end position="330"/>
    </location>
</feature>
<dbReference type="PANTHER" id="PTHR13759">
    <property type="entry name" value="TWINFILIN"/>
    <property type="match status" value="1"/>
</dbReference>
<dbReference type="GO" id="GO:0005884">
    <property type="term" value="C:actin filament"/>
    <property type="evidence" value="ECO:0007669"/>
    <property type="project" value="TreeGrafter"/>
</dbReference>
<accession>W4KJ06</accession>
<name>W4KJ06_HETIT</name>
<dbReference type="PANTHER" id="PTHR13759:SF1">
    <property type="entry name" value="TWINFILIN"/>
    <property type="match status" value="1"/>
</dbReference>
<dbReference type="RefSeq" id="XP_009542642.1">
    <property type="nucleotide sequence ID" value="XM_009544347.1"/>
</dbReference>
<dbReference type="GO" id="GO:0051016">
    <property type="term" value="P:barbed-end actin filament capping"/>
    <property type="evidence" value="ECO:0007669"/>
    <property type="project" value="TreeGrafter"/>
</dbReference>
<organism evidence="10 11">
    <name type="scientific">Heterobasidion irregulare (strain TC 32-1)</name>
    <dbReference type="NCBI Taxonomy" id="747525"/>
    <lineage>
        <taxon>Eukaryota</taxon>
        <taxon>Fungi</taxon>
        <taxon>Dikarya</taxon>
        <taxon>Basidiomycota</taxon>
        <taxon>Agaricomycotina</taxon>
        <taxon>Agaricomycetes</taxon>
        <taxon>Russulales</taxon>
        <taxon>Bondarzewiaceae</taxon>
        <taxon>Heterobasidion</taxon>
        <taxon>Heterobasidion annosum species complex</taxon>
    </lineage>
</organism>
<keyword evidence="3" id="KW-0963">Cytoplasm</keyword>
<evidence type="ECO:0000313" key="10">
    <source>
        <dbReference type="EMBL" id="ETW85822.1"/>
    </source>
</evidence>
<comment type="subcellular location">
    <subcellularLocation>
        <location evidence="1">Cytoplasm</location>
        <location evidence="1">Cytoskeleton</location>
    </subcellularLocation>
</comment>
<feature type="domain" description="ADF-H" evidence="9">
    <location>
        <begin position="165"/>
        <end position="299"/>
    </location>
</feature>
<keyword evidence="6" id="KW-0206">Cytoskeleton</keyword>
<dbReference type="InterPro" id="IPR029006">
    <property type="entry name" value="ADF-H/Gelsolin-like_dom_sf"/>
</dbReference>
<dbReference type="HOGENOM" id="CLU_031995_0_0_1"/>
<dbReference type="KEGG" id="hir:HETIRDRAFT_448807"/>
<gene>
    <name evidence="10" type="ORF">HETIRDRAFT_448807</name>
</gene>
<evidence type="ECO:0000259" key="9">
    <source>
        <dbReference type="PROSITE" id="PS51263"/>
    </source>
</evidence>
<dbReference type="eggNOG" id="KOG1747">
    <property type="taxonomic scope" value="Eukaryota"/>
</dbReference>
<keyword evidence="4" id="KW-0677">Repeat</keyword>
<evidence type="ECO:0000256" key="6">
    <source>
        <dbReference type="ARBA" id="ARBA00023212"/>
    </source>
</evidence>
<comment type="subunit">
    <text evidence="7">Interacts with G-actin; ADP-actin form.</text>
</comment>
<dbReference type="GeneID" id="20675890"/>
<dbReference type="CDD" id="cd11285">
    <property type="entry name" value="ADF_Twf-N_like"/>
    <property type="match status" value="1"/>
</dbReference>
<dbReference type="GO" id="GO:0005737">
    <property type="term" value="C:cytoplasm"/>
    <property type="evidence" value="ECO:0007669"/>
    <property type="project" value="TreeGrafter"/>
</dbReference>
<proteinExistence type="inferred from homology"/>
<evidence type="ECO:0000256" key="2">
    <source>
        <dbReference type="ARBA" id="ARBA00009557"/>
    </source>
</evidence>
<dbReference type="CDD" id="cd11284">
    <property type="entry name" value="ADF_Twf-C_like"/>
    <property type="match status" value="1"/>
</dbReference>
<dbReference type="InterPro" id="IPR002108">
    <property type="entry name" value="ADF-H"/>
</dbReference>
<dbReference type="SMART" id="SM00102">
    <property type="entry name" value="ADF"/>
    <property type="match status" value="2"/>
</dbReference>
<dbReference type="InterPro" id="IPR028458">
    <property type="entry name" value="Twinfilin"/>
</dbReference>
<keyword evidence="5" id="KW-0009">Actin-binding</keyword>
<dbReference type="OrthoDB" id="10006997at2759"/>
<dbReference type="Proteomes" id="UP000030671">
    <property type="component" value="Unassembled WGS sequence"/>
</dbReference>
<sequence>MAQTPGLGISEELTNAFSGAITSKNVRFLKISIRNELLVPDGIIPPIGTFENDLNKLQELLEDNVPAYVLVRLDEPSSDWIAVHYVPDTVTVKEKGMKMLYALFRNSLTKSLGSTYFTDTVFATSKSDVSPEGYAAHKRHVAAPNPMSAQEKEMADVRAAERQAGSGAYEGKVEDSIKDLASGSGDRLVVLTIDTASETLVLSTVAESSADDLSTKIPSSEPAFAFFAWSRDSPYRQIIFIYSCPSSSPVKHRMLYSSGSSNVYQTAKQLLPGANLAPRKVETSDPSELNAAFLQAEVDHSGDTSRSGTAGVAPEEKQAFARPRGPAKRR</sequence>
<evidence type="ECO:0000313" key="11">
    <source>
        <dbReference type="Proteomes" id="UP000030671"/>
    </source>
</evidence>
<dbReference type="EMBL" id="KI925455">
    <property type="protein sequence ID" value="ETW85822.1"/>
    <property type="molecule type" value="Genomic_DNA"/>
</dbReference>
<evidence type="ECO:0000256" key="3">
    <source>
        <dbReference type="ARBA" id="ARBA00022490"/>
    </source>
</evidence>
<dbReference type="GO" id="GO:0003785">
    <property type="term" value="F:actin monomer binding"/>
    <property type="evidence" value="ECO:0007669"/>
    <property type="project" value="TreeGrafter"/>
</dbReference>
<feature type="domain" description="ADF-H" evidence="9">
    <location>
        <begin position="6"/>
        <end position="139"/>
    </location>
</feature>
<dbReference type="FunCoup" id="W4KJ06">
    <property type="interactions" value="190"/>
</dbReference>
<keyword evidence="11" id="KW-1185">Reference proteome</keyword>
<protein>
    <recommendedName>
        <fullName evidence="9">ADF-H domain-containing protein</fullName>
    </recommendedName>
</protein>
<dbReference type="Gene3D" id="3.40.20.10">
    <property type="entry name" value="Severin"/>
    <property type="match status" value="2"/>
</dbReference>
<evidence type="ECO:0000256" key="8">
    <source>
        <dbReference type="SAM" id="MobiDB-lite"/>
    </source>
</evidence>
<dbReference type="InParanoid" id="W4KJ06"/>
<dbReference type="GO" id="GO:0051015">
    <property type="term" value="F:actin filament binding"/>
    <property type="evidence" value="ECO:0007669"/>
    <property type="project" value="TreeGrafter"/>
</dbReference>
<dbReference type="STRING" id="747525.W4KJ06"/>
<dbReference type="GO" id="GO:0030042">
    <property type="term" value="P:actin filament depolymerization"/>
    <property type="evidence" value="ECO:0007669"/>
    <property type="project" value="TreeGrafter"/>
</dbReference>
<dbReference type="Pfam" id="PF00241">
    <property type="entry name" value="Cofilin_ADF"/>
    <property type="match status" value="2"/>
</dbReference>
<dbReference type="AlphaFoldDB" id="W4KJ06"/>
<evidence type="ECO:0000256" key="4">
    <source>
        <dbReference type="ARBA" id="ARBA00022737"/>
    </source>
</evidence>
<evidence type="ECO:0000256" key="7">
    <source>
        <dbReference type="ARBA" id="ARBA00038532"/>
    </source>
</evidence>
<reference evidence="10 11" key="1">
    <citation type="journal article" date="2012" name="New Phytol.">
        <title>Insight into trade-off between wood decay and parasitism from the genome of a fungal forest pathogen.</title>
        <authorList>
            <person name="Olson A."/>
            <person name="Aerts A."/>
            <person name="Asiegbu F."/>
            <person name="Belbahri L."/>
            <person name="Bouzid O."/>
            <person name="Broberg A."/>
            <person name="Canback B."/>
            <person name="Coutinho P.M."/>
            <person name="Cullen D."/>
            <person name="Dalman K."/>
            <person name="Deflorio G."/>
            <person name="van Diepen L.T."/>
            <person name="Dunand C."/>
            <person name="Duplessis S."/>
            <person name="Durling M."/>
            <person name="Gonthier P."/>
            <person name="Grimwood J."/>
            <person name="Fossdal C.G."/>
            <person name="Hansson D."/>
            <person name="Henrissat B."/>
            <person name="Hietala A."/>
            <person name="Himmelstrand K."/>
            <person name="Hoffmeister D."/>
            <person name="Hogberg N."/>
            <person name="James T.Y."/>
            <person name="Karlsson M."/>
            <person name="Kohler A."/>
            <person name="Kues U."/>
            <person name="Lee Y.H."/>
            <person name="Lin Y.C."/>
            <person name="Lind M."/>
            <person name="Lindquist E."/>
            <person name="Lombard V."/>
            <person name="Lucas S."/>
            <person name="Lunden K."/>
            <person name="Morin E."/>
            <person name="Murat C."/>
            <person name="Park J."/>
            <person name="Raffaello T."/>
            <person name="Rouze P."/>
            <person name="Salamov A."/>
            <person name="Schmutz J."/>
            <person name="Solheim H."/>
            <person name="Stahlberg J."/>
            <person name="Velez H."/>
            <person name="de Vries R.P."/>
            <person name="Wiebenga A."/>
            <person name="Woodward S."/>
            <person name="Yakovlev I."/>
            <person name="Garbelotto M."/>
            <person name="Martin F."/>
            <person name="Grigoriev I.V."/>
            <person name="Stenlid J."/>
        </authorList>
    </citation>
    <scope>NUCLEOTIDE SEQUENCE [LARGE SCALE GENOMIC DNA]</scope>
    <source>
        <strain evidence="10 11">TC 32-1</strain>
    </source>
</reference>